<organism evidence="2 3">
    <name type="scientific">Nitrosomonas communis</name>
    <dbReference type="NCBI Taxonomy" id="44574"/>
    <lineage>
        <taxon>Bacteria</taxon>
        <taxon>Pseudomonadati</taxon>
        <taxon>Pseudomonadota</taxon>
        <taxon>Betaproteobacteria</taxon>
        <taxon>Nitrosomonadales</taxon>
        <taxon>Nitrosomonadaceae</taxon>
        <taxon>Nitrosomonas</taxon>
    </lineage>
</organism>
<dbReference type="SUPFAM" id="SSF55729">
    <property type="entry name" value="Acyl-CoA N-acyltransferases (Nat)"/>
    <property type="match status" value="1"/>
</dbReference>
<dbReference type="SUPFAM" id="SSF53335">
    <property type="entry name" value="S-adenosyl-L-methionine-dependent methyltransferases"/>
    <property type="match status" value="1"/>
</dbReference>
<protein>
    <submittedName>
        <fullName evidence="2">Cyclopropane fatty-acyl-phospholipid synthase</fullName>
    </submittedName>
</protein>
<name>A0A1H2V863_9PROT</name>
<dbReference type="AlphaFoldDB" id="A0A1H2V863"/>
<dbReference type="GO" id="GO:0008757">
    <property type="term" value="F:S-adenosylmethionine-dependent methyltransferase activity"/>
    <property type="evidence" value="ECO:0007669"/>
    <property type="project" value="InterPro"/>
</dbReference>
<dbReference type="Pfam" id="PF08241">
    <property type="entry name" value="Methyltransf_11"/>
    <property type="match status" value="1"/>
</dbReference>
<dbReference type="Pfam" id="PF13527">
    <property type="entry name" value="Acetyltransf_9"/>
    <property type="match status" value="1"/>
</dbReference>
<dbReference type="InterPro" id="IPR016181">
    <property type="entry name" value="Acyl_CoA_acyltransferase"/>
</dbReference>
<proteinExistence type="predicted"/>
<evidence type="ECO:0000313" key="3">
    <source>
        <dbReference type="Proteomes" id="UP000183454"/>
    </source>
</evidence>
<reference evidence="2 3" key="1">
    <citation type="submission" date="2016-10" db="EMBL/GenBank/DDBJ databases">
        <authorList>
            <person name="de Groot N.N."/>
        </authorList>
    </citation>
    <scope>NUCLEOTIDE SEQUENCE [LARGE SCALE GENOMIC DNA]</scope>
    <source>
        <strain evidence="2 3">Nm110</strain>
    </source>
</reference>
<dbReference type="Gene3D" id="3.40.630.30">
    <property type="match status" value="1"/>
</dbReference>
<dbReference type="InterPro" id="IPR029063">
    <property type="entry name" value="SAM-dependent_MTases_sf"/>
</dbReference>
<gene>
    <name evidence="2" type="ORF">SAMN05421882_102015</name>
</gene>
<dbReference type="InterPro" id="IPR013216">
    <property type="entry name" value="Methyltransf_11"/>
</dbReference>
<accession>A0A1H2V863</accession>
<dbReference type="Proteomes" id="UP000183454">
    <property type="component" value="Unassembled WGS sequence"/>
</dbReference>
<evidence type="ECO:0000313" key="2">
    <source>
        <dbReference type="EMBL" id="SDW64470.1"/>
    </source>
</evidence>
<dbReference type="Gene3D" id="3.40.50.150">
    <property type="entry name" value="Vaccinia Virus protein VP39"/>
    <property type="match status" value="1"/>
</dbReference>
<evidence type="ECO:0000259" key="1">
    <source>
        <dbReference type="Pfam" id="PF08241"/>
    </source>
</evidence>
<feature type="domain" description="Methyltransferase type 11" evidence="1">
    <location>
        <begin position="98"/>
        <end position="188"/>
    </location>
</feature>
<dbReference type="EMBL" id="FNNH01000020">
    <property type="protein sequence ID" value="SDW64470.1"/>
    <property type="molecule type" value="Genomic_DNA"/>
</dbReference>
<sequence>MENRVFQLDQLSRFDPNRTLPFSHHDNDGCINSNTASSYKNLAYPLNVYAHALFLQEGRVNYLHYGLFQKNQTDLEAAQQYSTDLLLNRLPAAPCRILEVGIGLGTTFSVLIQKGYQVYGITPDAQQIALIHKRLGSQIMVACQRLEDFEAAQDSFDVILFQESAQYIEPLVIFNKGLDLITEGGSLLIVDEFALRRDEVGVEGLHLLSDMLALANRLGFELVEQLDLSTMAAPTLDYLLQVTTRQRQRLMNDLSMNAECLEQLEESNRLYQEKYACGRFGYALLHFRKKQPPRWRLRLLEKNQAPDMLALFKQTFGHSMTPSMWHWKYGAGRGRAIGVWHGDQLIAHYGGMGRNILYFGQPQAAVQIGDVMVDSAERGILTKKGPFFLMAATFLERYIGYGKPYLLGFGFPNERAMKVAERQGLYAETAHMSEIEWQPLARTPQWLTRLHVVDSSNINDVWIATAIAQCWRSMAADLEEALVGVRDWTYLRDRYLSHPHQHYQVVLVINRFGRKVRGVLVLRHTAEGCEITDLVSPLKEIPLLITHARRIAGMSGHHRLSCQITENFASYFVATGGTKQALPICIPANAWSAGPVVETLRNRWWLMSGDMDFR</sequence>